<dbReference type="OrthoDB" id="982633at2"/>
<feature type="signal peptide" evidence="1">
    <location>
        <begin position="1"/>
        <end position="17"/>
    </location>
</feature>
<dbReference type="STRING" id="314283.MED297_07576"/>
<evidence type="ECO:0000313" key="3">
    <source>
        <dbReference type="Proteomes" id="UP000005953"/>
    </source>
</evidence>
<feature type="chain" id="PRO_5002666700" evidence="1">
    <location>
        <begin position="18"/>
        <end position="184"/>
    </location>
</feature>
<accession>A4BIK6</accession>
<name>A4BIK6_9GAMM</name>
<evidence type="ECO:0000256" key="1">
    <source>
        <dbReference type="SAM" id="SignalP"/>
    </source>
</evidence>
<evidence type="ECO:0000313" key="2">
    <source>
        <dbReference type="EMBL" id="EAR08085.1"/>
    </source>
</evidence>
<dbReference type="EMBL" id="AAOE01000026">
    <property type="protein sequence ID" value="EAR08085.1"/>
    <property type="molecule type" value="Genomic_DNA"/>
</dbReference>
<proteinExistence type="predicted"/>
<dbReference type="PROSITE" id="PS51257">
    <property type="entry name" value="PROKAR_LIPOPROTEIN"/>
    <property type="match status" value="1"/>
</dbReference>
<gene>
    <name evidence="2" type="ORF">MED297_07576</name>
</gene>
<dbReference type="RefSeq" id="WP_008045422.1">
    <property type="nucleotide sequence ID" value="NZ_CH724152.1"/>
</dbReference>
<keyword evidence="1" id="KW-0732">Signal</keyword>
<protein>
    <submittedName>
        <fullName evidence="2">Hypothetical nosL protein</fullName>
    </submittedName>
</protein>
<dbReference type="HOGENOM" id="CLU_096026_0_0_6"/>
<dbReference type="PANTHER" id="PTHR41247">
    <property type="entry name" value="HTH-TYPE TRANSCRIPTIONAL REPRESSOR YCNK"/>
    <property type="match status" value="1"/>
</dbReference>
<dbReference type="InterPro" id="IPR008719">
    <property type="entry name" value="N2O_reductase_NosL"/>
</dbReference>
<dbReference type="AlphaFoldDB" id="A4BIK6"/>
<keyword evidence="3" id="KW-1185">Reference proteome</keyword>
<dbReference type="Pfam" id="PF05573">
    <property type="entry name" value="NosL"/>
    <property type="match status" value="1"/>
</dbReference>
<sequence length="184" mass="20103">MKAFLSLMLSFVLLACADDTPNTVIEAATIERSDQCHLCGMMIAGFPGPKGELVTKGATEVSKFCSTRDLFAFYLQPENQHRVIQLYVHDMSRSPWASPDDDHFIDARDAFYVVGSEKKGAMGDTLASFSSQSHAATFADTYGGTVYGFEDITLERLNASSHSMEMSGSEMMSGELMNTSHDGL</sequence>
<dbReference type="PANTHER" id="PTHR41247:SF1">
    <property type="entry name" value="HTH-TYPE TRANSCRIPTIONAL REPRESSOR YCNK"/>
    <property type="match status" value="1"/>
</dbReference>
<dbReference type="Proteomes" id="UP000005953">
    <property type="component" value="Unassembled WGS sequence"/>
</dbReference>
<comment type="caution">
    <text evidence="2">The sequence shown here is derived from an EMBL/GenBank/DDBJ whole genome shotgun (WGS) entry which is preliminary data.</text>
</comment>
<organism evidence="2 3">
    <name type="scientific">Reinekea blandensis MED297</name>
    <dbReference type="NCBI Taxonomy" id="314283"/>
    <lineage>
        <taxon>Bacteria</taxon>
        <taxon>Pseudomonadati</taxon>
        <taxon>Pseudomonadota</taxon>
        <taxon>Gammaproteobacteria</taxon>
        <taxon>Oceanospirillales</taxon>
        <taxon>Saccharospirillaceae</taxon>
        <taxon>Reinekea</taxon>
    </lineage>
</organism>
<dbReference type="Gene3D" id="3.30.70.2060">
    <property type="match status" value="1"/>
</dbReference>
<reference evidence="2 3" key="1">
    <citation type="submission" date="2006-02" db="EMBL/GenBank/DDBJ databases">
        <authorList>
            <person name="Pinhassi J."/>
            <person name="Pedros-Alio C."/>
            <person name="Ferriera S."/>
            <person name="Johnson J."/>
            <person name="Kravitz S."/>
            <person name="Halpern A."/>
            <person name="Remington K."/>
            <person name="Beeson K."/>
            <person name="Tran B."/>
            <person name="Rogers Y.-H."/>
            <person name="Friedman R."/>
            <person name="Venter J.C."/>
        </authorList>
    </citation>
    <scope>NUCLEOTIDE SEQUENCE [LARGE SCALE GENOMIC DNA]</scope>
    <source>
        <strain evidence="2 3">MED297</strain>
    </source>
</reference>
<dbReference type="Gene3D" id="3.30.70.2050">
    <property type="match status" value="1"/>
</dbReference>
<dbReference type="SUPFAM" id="SSF160387">
    <property type="entry name" value="NosL/MerB-like"/>
    <property type="match status" value="1"/>
</dbReference>